<protein>
    <submittedName>
        <fullName evidence="3">Ependymin-2-like isoform X2</fullName>
    </submittedName>
</protein>
<dbReference type="PROSITE" id="PS51257">
    <property type="entry name" value="PROKAR_LIPOPROTEIN"/>
    <property type="match status" value="1"/>
</dbReference>
<dbReference type="EMBL" id="CAWUFR010000013">
    <property type="protein sequence ID" value="CAK6953284.1"/>
    <property type="molecule type" value="Genomic_DNA"/>
</dbReference>
<gene>
    <name evidence="3" type="ORF">FSCOSCO3_A015496</name>
</gene>
<dbReference type="PANTHER" id="PTHR10697:SF5">
    <property type="entry name" value="EPENDYMIN-RELATED"/>
    <property type="match status" value="1"/>
</dbReference>
<sequence>MDFIRVLCCLGLLLAACAAQDPKPCTVPPLMSGGFSVMATNVTSTGKITYDAFGQRMRVRAFTSSGNVVDQLILFGQKVYYEIDWSNFTCKKMPLDTSFVPMQVPSDAQLMGQVVMGSSSSWGMGVLVNTWYGSLPGNGFYSSVFTEIGCIPLTVSLVTPASGWTTVSTFDWVLGISTAMDFVPPFFCAKSSLEETKTPDNFFTALRSLAMKSNKMV</sequence>
<keyword evidence="4" id="KW-1185">Reference proteome</keyword>
<evidence type="ECO:0000256" key="1">
    <source>
        <dbReference type="ARBA" id="ARBA00010771"/>
    </source>
</evidence>
<dbReference type="GO" id="GO:0005764">
    <property type="term" value="C:lysosome"/>
    <property type="evidence" value="ECO:0007669"/>
    <property type="project" value="TreeGrafter"/>
</dbReference>
<dbReference type="GO" id="GO:0007160">
    <property type="term" value="P:cell-matrix adhesion"/>
    <property type="evidence" value="ECO:0007669"/>
    <property type="project" value="InterPro"/>
</dbReference>
<name>A0AAV1N3X8_SCOSC</name>
<dbReference type="GO" id="GO:0005576">
    <property type="term" value="C:extracellular region"/>
    <property type="evidence" value="ECO:0007669"/>
    <property type="project" value="InterPro"/>
</dbReference>
<comment type="caution">
    <text evidence="3">The sequence shown here is derived from an EMBL/GenBank/DDBJ whole genome shotgun (WGS) entry which is preliminary data.</text>
</comment>
<dbReference type="Proteomes" id="UP001314229">
    <property type="component" value="Unassembled WGS sequence"/>
</dbReference>
<comment type="similarity">
    <text evidence="1">Belongs to the ependymin family.</text>
</comment>
<accession>A0AAV1N3X8</accession>
<dbReference type="SMART" id="SM00026">
    <property type="entry name" value="EPEND"/>
    <property type="match status" value="1"/>
</dbReference>
<keyword evidence="2" id="KW-0732">Signal</keyword>
<dbReference type="InterPro" id="IPR001299">
    <property type="entry name" value="Ependymin"/>
</dbReference>
<organism evidence="3 4">
    <name type="scientific">Scomber scombrus</name>
    <name type="common">Atlantic mackerel</name>
    <name type="synonym">Scomber vernalis</name>
    <dbReference type="NCBI Taxonomy" id="13677"/>
    <lineage>
        <taxon>Eukaryota</taxon>
        <taxon>Metazoa</taxon>
        <taxon>Chordata</taxon>
        <taxon>Craniata</taxon>
        <taxon>Vertebrata</taxon>
        <taxon>Euteleostomi</taxon>
        <taxon>Actinopterygii</taxon>
        <taxon>Neopterygii</taxon>
        <taxon>Teleostei</taxon>
        <taxon>Neoteleostei</taxon>
        <taxon>Acanthomorphata</taxon>
        <taxon>Pelagiaria</taxon>
        <taxon>Scombriformes</taxon>
        <taxon>Scombridae</taxon>
        <taxon>Scomber</taxon>
    </lineage>
</organism>
<feature type="signal peptide" evidence="2">
    <location>
        <begin position="1"/>
        <end position="19"/>
    </location>
</feature>
<evidence type="ECO:0000313" key="4">
    <source>
        <dbReference type="Proteomes" id="UP001314229"/>
    </source>
</evidence>
<proteinExistence type="inferred from homology"/>
<dbReference type="Pfam" id="PF00811">
    <property type="entry name" value="Ependymin"/>
    <property type="match status" value="1"/>
</dbReference>
<dbReference type="AlphaFoldDB" id="A0AAV1N3X8"/>
<dbReference type="GO" id="GO:0005509">
    <property type="term" value="F:calcium ion binding"/>
    <property type="evidence" value="ECO:0007669"/>
    <property type="project" value="InterPro"/>
</dbReference>
<evidence type="ECO:0000313" key="3">
    <source>
        <dbReference type="EMBL" id="CAK6953284.1"/>
    </source>
</evidence>
<dbReference type="PANTHER" id="PTHR10697">
    <property type="entry name" value="MAMMALIAN EPENDYMIN-RELATED PROTEIN 1"/>
    <property type="match status" value="1"/>
</dbReference>
<evidence type="ECO:0000256" key="2">
    <source>
        <dbReference type="SAM" id="SignalP"/>
    </source>
</evidence>
<reference evidence="3 4" key="1">
    <citation type="submission" date="2024-01" db="EMBL/GenBank/DDBJ databases">
        <authorList>
            <person name="Alioto T."/>
            <person name="Alioto T."/>
            <person name="Gomez Garrido J."/>
        </authorList>
    </citation>
    <scope>NUCLEOTIDE SEQUENCE [LARGE SCALE GENOMIC DNA]</scope>
</reference>
<dbReference type="PRINTS" id="PR00317">
    <property type="entry name" value="EPENDYMIN"/>
</dbReference>
<feature type="chain" id="PRO_5043707354" evidence="2">
    <location>
        <begin position="20"/>
        <end position="217"/>
    </location>
</feature>